<keyword evidence="2" id="KW-0732">Signal</keyword>
<feature type="signal peptide" evidence="2">
    <location>
        <begin position="1"/>
        <end position="16"/>
    </location>
</feature>
<evidence type="ECO:0000313" key="4">
    <source>
        <dbReference type="Proteomes" id="UP000521872"/>
    </source>
</evidence>
<keyword evidence="1" id="KW-1133">Transmembrane helix</keyword>
<organism evidence="3 4">
    <name type="scientific">Agrocybe pediades</name>
    <dbReference type="NCBI Taxonomy" id="84607"/>
    <lineage>
        <taxon>Eukaryota</taxon>
        <taxon>Fungi</taxon>
        <taxon>Dikarya</taxon>
        <taxon>Basidiomycota</taxon>
        <taxon>Agaricomycotina</taxon>
        <taxon>Agaricomycetes</taxon>
        <taxon>Agaricomycetidae</taxon>
        <taxon>Agaricales</taxon>
        <taxon>Agaricineae</taxon>
        <taxon>Strophariaceae</taxon>
        <taxon>Agrocybe</taxon>
    </lineage>
</organism>
<dbReference type="EMBL" id="JAACJL010000061">
    <property type="protein sequence ID" value="KAF4609601.1"/>
    <property type="molecule type" value="Genomic_DNA"/>
</dbReference>
<evidence type="ECO:0000313" key="3">
    <source>
        <dbReference type="EMBL" id="KAF4609601.1"/>
    </source>
</evidence>
<keyword evidence="1" id="KW-0812">Transmembrane</keyword>
<feature type="transmembrane region" description="Helical" evidence="1">
    <location>
        <begin position="193"/>
        <end position="214"/>
    </location>
</feature>
<gene>
    <name evidence="3" type="ORF">D9613_012312</name>
</gene>
<accession>A0A8H4QF80</accession>
<evidence type="ECO:0000256" key="2">
    <source>
        <dbReference type="SAM" id="SignalP"/>
    </source>
</evidence>
<dbReference type="AlphaFoldDB" id="A0A8H4QF80"/>
<keyword evidence="4" id="KW-1185">Reference proteome</keyword>
<proteinExistence type="predicted"/>
<reference evidence="3 4" key="1">
    <citation type="submission" date="2019-12" db="EMBL/GenBank/DDBJ databases">
        <authorList>
            <person name="Floudas D."/>
            <person name="Bentzer J."/>
            <person name="Ahren D."/>
            <person name="Johansson T."/>
            <person name="Persson P."/>
            <person name="Tunlid A."/>
        </authorList>
    </citation>
    <scope>NUCLEOTIDE SEQUENCE [LARGE SCALE GENOMIC DNA]</scope>
    <source>
        <strain evidence="3 4">CBS 102.39</strain>
    </source>
</reference>
<protein>
    <submittedName>
        <fullName evidence="3">Uncharacterized protein</fullName>
    </submittedName>
</protein>
<feature type="chain" id="PRO_5034492271" evidence="2">
    <location>
        <begin position="17"/>
        <end position="218"/>
    </location>
</feature>
<keyword evidence="1" id="KW-0472">Membrane</keyword>
<evidence type="ECO:0000256" key="1">
    <source>
        <dbReference type="SAM" id="Phobius"/>
    </source>
</evidence>
<comment type="caution">
    <text evidence="3">The sequence shown here is derived from an EMBL/GenBank/DDBJ whole genome shotgun (WGS) entry which is preliminary data.</text>
</comment>
<name>A0A8H4QF80_9AGAR</name>
<dbReference type="Proteomes" id="UP000521872">
    <property type="component" value="Unassembled WGS sequence"/>
</dbReference>
<sequence>MKSIILLFAAFGYARAAVTLFEVVPTATVSDAANGPSITQAGTTEVRAIGTGSDGKMTYVQNNIVSYYALAYPLPDDPQVTTTTTIISEAQTVAVTFAEDKNGYHATRSLSLSSPSGSPLSYQGGLDEKCTFNEDGTGSCVRVVVGLDEEAKTTYSTSTYSGKLNAWYTVSEAESKASETAAPSSGAVRNGGGVALAGVVAAMMASVMSALGVLGPLA</sequence>